<name>U4LH61_PYROM</name>
<protein>
    <recommendedName>
        <fullName evidence="4">Secreted protein</fullName>
    </recommendedName>
</protein>
<proteinExistence type="predicted"/>
<feature type="signal peptide" evidence="1">
    <location>
        <begin position="1"/>
        <end position="24"/>
    </location>
</feature>
<dbReference type="EMBL" id="HF935596">
    <property type="protein sequence ID" value="CCX31449.1"/>
    <property type="molecule type" value="Genomic_DNA"/>
</dbReference>
<dbReference type="Proteomes" id="UP000018144">
    <property type="component" value="Unassembled WGS sequence"/>
</dbReference>
<evidence type="ECO:0000313" key="2">
    <source>
        <dbReference type="EMBL" id="CCX31449.1"/>
    </source>
</evidence>
<feature type="chain" id="PRO_5004651369" description="Secreted protein" evidence="1">
    <location>
        <begin position="25"/>
        <end position="73"/>
    </location>
</feature>
<sequence>MKLTSLVSLLTPLLFSVLFSTSTASVFQPGEEWTHIELYSRKKFKDASVFCLVGRYSRKGQEKGCTELHDAES</sequence>
<keyword evidence="3" id="KW-1185">Reference proteome</keyword>
<gene>
    <name evidence="2" type="ORF">PCON_10796</name>
</gene>
<reference evidence="2 3" key="1">
    <citation type="journal article" date="2013" name="PLoS Genet.">
        <title>The genome and development-dependent transcriptomes of Pyronema confluens: a window into fungal evolution.</title>
        <authorList>
            <person name="Traeger S."/>
            <person name="Altegoer F."/>
            <person name="Freitag M."/>
            <person name="Gabaldon T."/>
            <person name="Kempken F."/>
            <person name="Kumar A."/>
            <person name="Marcet-Houben M."/>
            <person name="Poggeler S."/>
            <person name="Stajich J.E."/>
            <person name="Nowrousian M."/>
        </authorList>
    </citation>
    <scope>NUCLEOTIDE SEQUENCE [LARGE SCALE GENOMIC DNA]</scope>
    <source>
        <strain evidence="3">CBS 100304</strain>
        <tissue evidence="2">Vegetative mycelium</tissue>
    </source>
</reference>
<evidence type="ECO:0008006" key="4">
    <source>
        <dbReference type="Google" id="ProtNLM"/>
    </source>
</evidence>
<evidence type="ECO:0000313" key="3">
    <source>
        <dbReference type="Proteomes" id="UP000018144"/>
    </source>
</evidence>
<evidence type="ECO:0000256" key="1">
    <source>
        <dbReference type="SAM" id="SignalP"/>
    </source>
</evidence>
<keyword evidence="1" id="KW-0732">Signal</keyword>
<accession>U4LH61</accession>
<dbReference type="AlphaFoldDB" id="U4LH61"/>
<organism evidence="2 3">
    <name type="scientific">Pyronema omphalodes (strain CBS 100304)</name>
    <name type="common">Pyronema confluens</name>
    <dbReference type="NCBI Taxonomy" id="1076935"/>
    <lineage>
        <taxon>Eukaryota</taxon>
        <taxon>Fungi</taxon>
        <taxon>Dikarya</taxon>
        <taxon>Ascomycota</taxon>
        <taxon>Pezizomycotina</taxon>
        <taxon>Pezizomycetes</taxon>
        <taxon>Pezizales</taxon>
        <taxon>Pyronemataceae</taxon>
        <taxon>Pyronema</taxon>
    </lineage>
</organism>